<proteinExistence type="predicted"/>
<dbReference type="EMBL" id="SEOQ01000957">
    <property type="protein sequence ID" value="TFY55060.1"/>
    <property type="molecule type" value="Genomic_DNA"/>
</dbReference>
<comment type="caution">
    <text evidence="1">The sequence shown here is derived from an EMBL/GenBank/DDBJ whole genome shotgun (WGS) entry which is preliminary data.</text>
</comment>
<dbReference type="Proteomes" id="UP000298327">
    <property type="component" value="Unassembled WGS sequence"/>
</dbReference>
<dbReference type="AlphaFoldDB" id="A0A4Y9XY73"/>
<accession>A0A4Y9XY73</accession>
<organism evidence="1 2">
    <name type="scientific">Dentipellis fragilis</name>
    <dbReference type="NCBI Taxonomy" id="205917"/>
    <lineage>
        <taxon>Eukaryota</taxon>
        <taxon>Fungi</taxon>
        <taxon>Dikarya</taxon>
        <taxon>Basidiomycota</taxon>
        <taxon>Agaricomycotina</taxon>
        <taxon>Agaricomycetes</taxon>
        <taxon>Russulales</taxon>
        <taxon>Hericiaceae</taxon>
        <taxon>Dentipellis</taxon>
    </lineage>
</organism>
<reference evidence="1 2" key="1">
    <citation type="submission" date="2019-02" db="EMBL/GenBank/DDBJ databases">
        <title>Genome sequencing of the rare red list fungi Dentipellis fragilis.</title>
        <authorList>
            <person name="Buettner E."/>
            <person name="Kellner H."/>
        </authorList>
    </citation>
    <scope>NUCLEOTIDE SEQUENCE [LARGE SCALE GENOMIC DNA]</scope>
    <source>
        <strain evidence="1 2">DSM 105465</strain>
    </source>
</reference>
<evidence type="ECO:0000313" key="1">
    <source>
        <dbReference type="EMBL" id="TFY55060.1"/>
    </source>
</evidence>
<evidence type="ECO:0000313" key="2">
    <source>
        <dbReference type="Proteomes" id="UP000298327"/>
    </source>
</evidence>
<keyword evidence="2" id="KW-1185">Reference proteome</keyword>
<name>A0A4Y9XY73_9AGAM</name>
<protein>
    <submittedName>
        <fullName evidence="1">Uncharacterized protein</fullName>
    </submittedName>
</protein>
<gene>
    <name evidence="1" type="ORF">EVG20_g9458</name>
</gene>
<sequence>MNQQPSTSITLTEEEILERLWNLISYAAAHMALESCSYGAFSHLFSQICMACTHTDTKLLIASHPQSRFEGEAWDDVPTSIQNTRLRIARQLQPVCFAKVAFLSSAISMELEEAYFWAYLKTYLHIAQVCEQAYYAFQQYEGKIFDAILFIGPYATVLRFTRPSHGRLASPLPYSQIIRDSQTAAVYADELLPGRQADQSVFLSPHTPPNITKKRKLDPASV</sequence>